<name>A0ACB0KKX5_TRIPR</name>
<gene>
    <name evidence="1" type="ORF">MILVUS5_LOCUS23820</name>
</gene>
<dbReference type="EMBL" id="CASHSV030000311">
    <property type="protein sequence ID" value="CAJ2657201.1"/>
    <property type="molecule type" value="Genomic_DNA"/>
</dbReference>
<reference evidence="1" key="1">
    <citation type="submission" date="2023-10" db="EMBL/GenBank/DDBJ databases">
        <authorList>
            <person name="Rodriguez Cubillos JULIANA M."/>
            <person name="De Vega J."/>
        </authorList>
    </citation>
    <scope>NUCLEOTIDE SEQUENCE</scope>
</reference>
<organism evidence="1 2">
    <name type="scientific">Trifolium pratense</name>
    <name type="common">Red clover</name>
    <dbReference type="NCBI Taxonomy" id="57577"/>
    <lineage>
        <taxon>Eukaryota</taxon>
        <taxon>Viridiplantae</taxon>
        <taxon>Streptophyta</taxon>
        <taxon>Embryophyta</taxon>
        <taxon>Tracheophyta</taxon>
        <taxon>Spermatophyta</taxon>
        <taxon>Magnoliopsida</taxon>
        <taxon>eudicotyledons</taxon>
        <taxon>Gunneridae</taxon>
        <taxon>Pentapetalae</taxon>
        <taxon>rosids</taxon>
        <taxon>fabids</taxon>
        <taxon>Fabales</taxon>
        <taxon>Fabaceae</taxon>
        <taxon>Papilionoideae</taxon>
        <taxon>50 kb inversion clade</taxon>
        <taxon>NPAAA clade</taxon>
        <taxon>Hologalegina</taxon>
        <taxon>IRL clade</taxon>
        <taxon>Trifolieae</taxon>
        <taxon>Trifolium</taxon>
    </lineage>
</organism>
<evidence type="ECO:0000313" key="1">
    <source>
        <dbReference type="EMBL" id="CAJ2657201.1"/>
    </source>
</evidence>
<proteinExistence type="predicted"/>
<comment type="caution">
    <text evidence="1">The sequence shown here is derived from an EMBL/GenBank/DDBJ whole genome shotgun (WGS) entry which is preliminary data.</text>
</comment>
<evidence type="ECO:0000313" key="2">
    <source>
        <dbReference type="Proteomes" id="UP001177021"/>
    </source>
</evidence>
<accession>A0ACB0KKX5</accession>
<keyword evidence="2" id="KW-1185">Reference proteome</keyword>
<sequence>MKTWSRDMCRDWTEPAGCSYKVNSVDQEAQEAIRYFNKSYLGSLIITCEVVRMLGANLPRLWIRLQQKKGQQSDHPIGFLTYEV</sequence>
<protein>
    <submittedName>
        <fullName evidence="1">Uncharacterized protein</fullName>
    </submittedName>
</protein>
<dbReference type="Proteomes" id="UP001177021">
    <property type="component" value="Unassembled WGS sequence"/>
</dbReference>